<dbReference type="Proteomes" id="UP001235547">
    <property type="component" value="Chromosome 2"/>
</dbReference>
<keyword evidence="2" id="KW-1185">Reference proteome</keyword>
<evidence type="ECO:0000313" key="2">
    <source>
        <dbReference type="Proteomes" id="UP001235547"/>
    </source>
</evidence>
<reference evidence="1 2" key="1">
    <citation type="submission" date="2023-03" db="EMBL/GenBank/DDBJ databases">
        <authorList>
            <person name="Kaur S."/>
            <person name="Espinosa-Saiz D."/>
            <person name="Velazquez E."/>
            <person name="Menendez E."/>
            <person name="diCenzo G.C."/>
        </authorList>
    </citation>
    <scope>NUCLEOTIDE SEQUENCE [LARGE SCALE GENOMIC DNA]</scope>
    <source>
        <strain evidence="1 2">LMG 27395</strain>
    </source>
</reference>
<gene>
    <name evidence="1" type="ORF">PYH38_001973</name>
</gene>
<dbReference type="RefSeq" id="WP_280731241.1">
    <property type="nucleotide sequence ID" value="NZ_CP120367.1"/>
</dbReference>
<sequence>MTTNINNTYFQQSAALQTVRLLFAAPASSTLTPSAGQDASARITEIITASKVSVSPAFHDVLLSFAVEAGQAVARSKVEGSFEPDPGLELYKEWGSRTTDQKAAAFHDVLLSFAVEAGKAVARSKVEGSFNYDPGVEL</sequence>
<accession>A0ABY8CPE2</accession>
<proteinExistence type="predicted"/>
<organism evidence="1 2">
    <name type="scientific">Sinorhizobium numidicum</name>
    <dbReference type="NCBI Taxonomy" id="680248"/>
    <lineage>
        <taxon>Bacteria</taxon>
        <taxon>Pseudomonadati</taxon>
        <taxon>Pseudomonadota</taxon>
        <taxon>Alphaproteobacteria</taxon>
        <taxon>Hyphomicrobiales</taxon>
        <taxon>Rhizobiaceae</taxon>
        <taxon>Sinorhizobium/Ensifer group</taxon>
        <taxon>Sinorhizobium</taxon>
    </lineage>
</organism>
<name>A0ABY8CPE2_9HYPH</name>
<evidence type="ECO:0000313" key="1">
    <source>
        <dbReference type="EMBL" id="WEX80525.1"/>
    </source>
</evidence>
<dbReference type="EMBL" id="CP120370">
    <property type="protein sequence ID" value="WEX80525.1"/>
    <property type="molecule type" value="Genomic_DNA"/>
</dbReference>
<protein>
    <submittedName>
        <fullName evidence="1">Uncharacterized protein</fullName>
    </submittedName>
</protein>